<gene>
    <name evidence="2" type="ORF">niasHT_023742</name>
</gene>
<name>A0ABD2K284_9BILA</name>
<evidence type="ECO:0000256" key="1">
    <source>
        <dbReference type="SAM" id="MobiDB-lite"/>
    </source>
</evidence>
<keyword evidence="3" id="KW-1185">Reference proteome</keyword>
<feature type="region of interest" description="Disordered" evidence="1">
    <location>
        <begin position="1"/>
        <end position="106"/>
    </location>
</feature>
<proteinExistence type="predicted"/>
<feature type="compositionally biased region" description="Polar residues" evidence="1">
    <location>
        <begin position="707"/>
        <end position="720"/>
    </location>
</feature>
<dbReference type="AlphaFoldDB" id="A0ABD2K284"/>
<feature type="compositionally biased region" description="Basic and acidic residues" evidence="1">
    <location>
        <begin position="32"/>
        <end position="54"/>
    </location>
</feature>
<dbReference type="Proteomes" id="UP001620626">
    <property type="component" value="Unassembled WGS sequence"/>
</dbReference>
<evidence type="ECO:0000313" key="2">
    <source>
        <dbReference type="EMBL" id="KAL3096880.1"/>
    </source>
</evidence>
<feature type="region of interest" description="Disordered" evidence="1">
    <location>
        <begin position="126"/>
        <end position="190"/>
    </location>
</feature>
<feature type="compositionally biased region" description="Basic and acidic residues" evidence="1">
    <location>
        <begin position="93"/>
        <end position="106"/>
    </location>
</feature>
<reference evidence="2 3" key="1">
    <citation type="submission" date="2024-10" db="EMBL/GenBank/DDBJ databases">
        <authorList>
            <person name="Kim D."/>
        </authorList>
    </citation>
    <scope>NUCLEOTIDE SEQUENCE [LARGE SCALE GENOMIC DNA]</scope>
    <source>
        <strain evidence="2">BH-2024</strain>
    </source>
</reference>
<feature type="region of interest" description="Disordered" evidence="1">
    <location>
        <begin position="707"/>
        <end position="735"/>
    </location>
</feature>
<evidence type="ECO:0000313" key="3">
    <source>
        <dbReference type="Proteomes" id="UP001620626"/>
    </source>
</evidence>
<comment type="caution">
    <text evidence="2">The sequence shown here is derived from an EMBL/GenBank/DDBJ whole genome shotgun (WGS) entry which is preliminary data.</text>
</comment>
<protein>
    <submittedName>
        <fullName evidence="2">Uncharacterized protein</fullName>
    </submittedName>
</protein>
<feature type="compositionally biased region" description="Low complexity" evidence="1">
    <location>
        <begin position="22"/>
        <end position="31"/>
    </location>
</feature>
<organism evidence="2 3">
    <name type="scientific">Heterodera trifolii</name>
    <dbReference type="NCBI Taxonomy" id="157864"/>
    <lineage>
        <taxon>Eukaryota</taxon>
        <taxon>Metazoa</taxon>
        <taxon>Ecdysozoa</taxon>
        <taxon>Nematoda</taxon>
        <taxon>Chromadorea</taxon>
        <taxon>Rhabditida</taxon>
        <taxon>Tylenchina</taxon>
        <taxon>Tylenchomorpha</taxon>
        <taxon>Tylenchoidea</taxon>
        <taxon>Heteroderidae</taxon>
        <taxon>Heteroderinae</taxon>
        <taxon>Heterodera</taxon>
    </lineage>
</organism>
<dbReference type="EMBL" id="JBICBT010000849">
    <property type="protein sequence ID" value="KAL3096880.1"/>
    <property type="molecule type" value="Genomic_DNA"/>
</dbReference>
<feature type="compositionally biased region" description="Polar residues" evidence="1">
    <location>
        <begin position="68"/>
        <end position="77"/>
    </location>
</feature>
<accession>A0ABD2K284</accession>
<sequence>MKRFTEKPFFQKFKKERRHETTTTTRTTTTTEYKKFSSRHREEFSSSSEQHEEQFYGENENGKPKSLRFTQSLQLSNEFPPLQREPRQYQPRNIREEQKEVSEQFEDDKFVRTHQQKLFEFREKFNLNGENGGGQWQPQKKTLGEGDEAVPATQPKEGEEQQQQQRQHSRTMAMKRTSERQQQFVERRWQHSSMPPLERLRLLQAQQQMPHELVLDRFPPQLVQSVHQLADAAERRHERSSNSRGFSPFPVFGPFITDSTSGGSGATMAPRQKSVPPQATYDGTKRWAMAPPREEMSVSMTTSQHRIPIFDKLPKQQQQQSTNFLPPPMTSSSGDEWQSAYECLPQWTKQMPKMPPETAPKPQQYLSSSFPSFCAAPFAESVQCSVNLCKFNAYSRQLAAKSTWLMSDSQAEMFQSVVSVEGSQRIRPILNESATFSEHQANDEVRNLMGASGTVSPPAQMHTSPETQNQQSAVRVEFSGPVNFLHATNLNVTNNRNIYNSMSESWEKKNEMGDNRSERRDKMTISPPVERYIDSVCDLGPIFTEIGQSLRAQNHQPSFVLTSTGNKQQQKREVVENSKENAEAPEKKEAFACQIDAIEQQQNITSGRKASLQHVNVPYLVHSSSQCNFSRVSDVTQEWRLARVPSEESVEFAAMVTVRSQTCRAFSGTFNSANKMPIGRLQNVPRGPSVDNFCYSSASASQNAIENNATASHRTKSQPSRYGPTPSMHRTQSADRAALETAQWWRRQDDAQSALRDTLTDVQREQAAARAYSKRFHCAEAERIERAILAISEGLRRPMVIGLKRYN</sequence>
<feature type="region of interest" description="Disordered" evidence="1">
    <location>
        <begin position="261"/>
        <end position="283"/>
    </location>
</feature>